<feature type="transmembrane region" description="Helical" evidence="10">
    <location>
        <begin position="173"/>
        <end position="195"/>
    </location>
</feature>
<evidence type="ECO:0000256" key="3">
    <source>
        <dbReference type="ARBA" id="ARBA00012438"/>
    </source>
</evidence>
<keyword evidence="9" id="KW-0175">Coiled coil</keyword>
<dbReference type="Pfam" id="PF00512">
    <property type="entry name" value="HisKA"/>
    <property type="match status" value="1"/>
</dbReference>
<gene>
    <name evidence="14" type="ordered locus">TEPIRE1_2732</name>
</gene>
<dbReference type="AlphaFoldDB" id="F4LUI8"/>
<dbReference type="Pfam" id="PF16927">
    <property type="entry name" value="HisKA_7TM"/>
    <property type="match status" value="1"/>
</dbReference>
<dbReference type="Pfam" id="PF13426">
    <property type="entry name" value="PAS_9"/>
    <property type="match status" value="2"/>
</dbReference>
<protein>
    <recommendedName>
        <fullName evidence="3">histidine kinase</fullName>
        <ecNumber evidence="3">2.7.13.3</ecNumber>
    </recommendedName>
</protein>
<dbReference type="InterPro" id="IPR001610">
    <property type="entry name" value="PAC"/>
</dbReference>
<dbReference type="SUPFAM" id="SSF47384">
    <property type="entry name" value="Homodimeric domain of signal transducing histidine kinase"/>
    <property type="match status" value="1"/>
</dbReference>
<dbReference type="KEGG" id="tae:TepiRe1_2732"/>
<dbReference type="GO" id="GO:0000155">
    <property type="term" value="F:phosphorelay sensor kinase activity"/>
    <property type="evidence" value="ECO:0007669"/>
    <property type="project" value="InterPro"/>
</dbReference>
<evidence type="ECO:0000256" key="8">
    <source>
        <dbReference type="ARBA" id="ARBA00023136"/>
    </source>
</evidence>
<dbReference type="GO" id="GO:0000156">
    <property type="term" value="F:phosphorelay response regulator activity"/>
    <property type="evidence" value="ECO:0007669"/>
    <property type="project" value="TreeGrafter"/>
</dbReference>
<dbReference type="InterPro" id="IPR004358">
    <property type="entry name" value="Sig_transdc_His_kin-like_C"/>
</dbReference>
<keyword evidence="4" id="KW-0597">Phosphoprotein</keyword>
<dbReference type="OrthoDB" id="9813394at2"/>
<dbReference type="RefSeq" id="WP_013779552.1">
    <property type="nucleotide sequence ID" value="NC_015519.1"/>
</dbReference>
<dbReference type="PANTHER" id="PTHR42878">
    <property type="entry name" value="TWO-COMPONENT HISTIDINE KINASE"/>
    <property type="match status" value="1"/>
</dbReference>
<evidence type="ECO:0000256" key="7">
    <source>
        <dbReference type="ARBA" id="ARBA00023012"/>
    </source>
</evidence>
<dbReference type="CDD" id="cd00082">
    <property type="entry name" value="HisKA"/>
    <property type="match status" value="1"/>
</dbReference>
<dbReference type="InterPro" id="IPR000014">
    <property type="entry name" value="PAS"/>
</dbReference>
<dbReference type="PROSITE" id="PS50112">
    <property type="entry name" value="PAS"/>
    <property type="match status" value="2"/>
</dbReference>
<feature type="transmembrane region" description="Helical" evidence="10">
    <location>
        <begin position="140"/>
        <end position="161"/>
    </location>
</feature>
<feature type="domain" description="Histidine kinase" evidence="11">
    <location>
        <begin position="489"/>
        <end position="701"/>
    </location>
</feature>
<dbReference type="NCBIfam" id="TIGR00229">
    <property type="entry name" value="sensory_box"/>
    <property type="match status" value="2"/>
</dbReference>
<feature type="transmembrane region" description="Helical" evidence="10">
    <location>
        <begin position="37"/>
        <end position="57"/>
    </location>
</feature>
<dbReference type="InterPro" id="IPR036890">
    <property type="entry name" value="HATPase_C_sf"/>
</dbReference>
<dbReference type="GO" id="GO:0007234">
    <property type="term" value="P:osmosensory signaling via phosphorelay pathway"/>
    <property type="evidence" value="ECO:0007669"/>
    <property type="project" value="TreeGrafter"/>
</dbReference>
<dbReference type="eggNOG" id="COG4251">
    <property type="taxonomic scope" value="Bacteria"/>
</dbReference>
<feature type="domain" description="PAS" evidence="12">
    <location>
        <begin position="356"/>
        <end position="425"/>
    </location>
</feature>
<dbReference type="Pfam" id="PF02518">
    <property type="entry name" value="HATPase_c"/>
    <property type="match status" value="1"/>
</dbReference>
<dbReference type="CDD" id="cd00130">
    <property type="entry name" value="PAS"/>
    <property type="match status" value="2"/>
</dbReference>
<dbReference type="EMBL" id="HF563609">
    <property type="protein sequence ID" value="CCP27605.1"/>
    <property type="molecule type" value="Genomic_DNA"/>
</dbReference>
<dbReference type="InterPro" id="IPR050351">
    <property type="entry name" value="BphY/WalK/GraS-like"/>
</dbReference>
<feature type="transmembrane region" description="Helical" evidence="10">
    <location>
        <begin position="97"/>
        <end position="120"/>
    </location>
</feature>
<dbReference type="InterPro" id="IPR003661">
    <property type="entry name" value="HisK_dim/P_dom"/>
</dbReference>
<dbReference type="SMART" id="SM00091">
    <property type="entry name" value="PAS"/>
    <property type="match status" value="2"/>
</dbReference>
<keyword evidence="8 10" id="KW-0472">Membrane</keyword>
<accession>L0S2V3</accession>
<evidence type="ECO:0000256" key="1">
    <source>
        <dbReference type="ARBA" id="ARBA00000085"/>
    </source>
</evidence>
<reference evidence="15" key="1">
    <citation type="journal article" date="2013" name="Genome Announc.">
        <title>First genome sequence of a syntrophic acetate-oxidizing bacterium, Tepidanaerobacter acetatoxydans strain Re1.</title>
        <authorList>
            <person name="Manzoor S."/>
            <person name="Bongcam-Rudloff E."/>
            <person name="Schnurer A."/>
            <person name="Muller B."/>
        </authorList>
    </citation>
    <scope>NUCLEOTIDE SEQUENCE [LARGE SCALE GENOMIC DNA]</scope>
    <source>
        <strain evidence="15">Re1</strain>
    </source>
</reference>
<feature type="coiled-coil region" evidence="9">
    <location>
        <begin position="339"/>
        <end position="366"/>
    </location>
</feature>
<accession>F4LUI8</accession>
<sequence>MRLFNILLCYFASVFYILLIVFLLYKNPKSRLNRFCALAILPFTIWSTAFVFFHSAISPDEAMAWLNIASIGWCSFPSFVLFFYMEFTGYDRVVSNPLMVILCIIPALFCIYWQQAGYIIAGIIKQPYGWSYIIKPTLPLAFFILYYIGFVATSIYLIYDYGRKAKTKRDKKAARLFFITPLLTVILSSLTDIIFPLFEITAVPPIGVVFILIWANGFVFAISNYKLMDLTPAGAADEIIATMSDALILLDTDYKIAFANNAAYDLLGYSPYELQDKPFDLITAPAADGSIISKLLAESDDVNNHEMYLKAKSGENIPVWILASAVKDKFGEPTGIVINARDVREHKKIEQDLRESEEKYRSLVEHALIGIGIHQDNKIVYANEKFATMLGYTAKDVVGRWIADIIHPEDRSFILERVERRQSGSSEPDTYEIRFLREDSSFFYALISNVLIDYNGNTATLFNIVDITDTKSRIELEQINKELESFSYTVSHDLRAPLRSIKGFSQALLEDYEDMLDSDGINYLQRIYTAAKRMEGFIDDLLKLSRLGRAQLCMSSVNLSEICREIAAELKDLEPQRRVQIEIAKDITVYGDQSLLQVVIQNLLQNAWKFTGKNPNAKIEFGIMHSEDGPIYFVRDNGIGFDMSYADKLFKPFQRLHTEAEFAGTGIGLATVYKIIQRHGGKIWAESHENKGTTFYFTLPL</sequence>
<dbReference type="InterPro" id="IPR005467">
    <property type="entry name" value="His_kinase_dom"/>
</dbReference>
<keyword evidence="6 14" id="KW-0418">Kinase</keyword>
<dbReference type="InterPro" id="IPR035965">
    <property type="entry name" value="PAS-like_dom_sf"/>
</dbReference>
<dbReference type="STRING" id="1209989.TepRe1_2534"/>
<dbReference type="HOGENOM" id="CLU_000445_114_71_9"/>
<proteinExistence type="predicted"/>
<evidence type="ECO:0000256" key="10">
    <source>
        <dbReference type="SAM" id="Phobius"/>
    </source>
</evidence>
<dbReference type="FunFam" id="3.30.565.10:FF:000006">
    <property type="entry name" value="Sensor histidine kinase WalK"/>
    <property type="match status" value="1"/>
</dbReference>
<keyword evidence="15" id="KW-1185">Reference proteome</keyword>
<comment type="catalytic activity">
    <reaction evidence="1">
        <text>ATP + protein L-histidine = ADP + protein N-phospho-L-histidine.</text>
        <dbReference type="EC" id="2.7.13.3"/>
    </reaction>
</comment>
<evidence type="ECO:0000259" key="13">
    <source>
        <dbReference type="PROSITE" id="PS50113"/>
    </source>
</evidence>
<feature type="transmembrane region" description="Helical" evidence="10">
    <location>
        <begin position="6"/>
        <end position="25"/>
    </location>
</feature>
<evidence type="ECO:0000313" key="14">
    <source>
        <dbReference type="EMBL" id="CCP27605.1"/>
    </source>
</evidence>
<dbReference type="Gene3D" id="3.30.450.20">
    <property type="entry name" value="PAS domain"/>
    <property type="match status" value="2"/>
</dbReference>
<evidence type="ECO:0000259" key="11">
    <source>
        <dbReference type="PROSITE" id="PS50109"/>
    </source>
</evidence>
<dbReference type="Gene3D" id="1.10.287.130">
    <property type="match status" value="1"/>
</dbReference>
<comment type="subcellular location">
    <subcellularLocation>
        <location evidence="2">Membrane</location>
    </subcellularLocation>
</comment>
<dbReference type="PRINTS" id="PR00344">
    <property type="entry name" value="BCTRLSENSOR"/>
</dbReference>
<keyword evidence="5" id="KW-0808">Transferase</keyword>
<dbReference type="GO" id="GO:0016020">
    <property type="term" value="C:membrane"/>
    <property type="evidence" value="ECO:0007669"/>
    <property type="project" value="UniProtKB-SubCell"/>
</dbReference>
<evidence type="ECO:0000256" key="9">
    <source>
        <dbReference type="SAM" id="Coils"/>
    </source>
</evidence>
<keyword evidence="10" id="KW-0812">Transmembrane</keyword>
<dbReference type="InterPro" id="IPR036097">
    <property type="entry name" value="HisK_dim/P_sf"/>
</dbReference>
<keyword evidence="7" id="KW-0902">Two-component regulatory system</keyword>
<dbReference type="InterPro" id="IPR003594">
    <property type="entry name" value="HATPase_dom"/>
</dbReference>
<dbReference type="PATRIC" id="fig|1209989.3.peg.3129"/>
<feature type="transmembrane region" description="Helical" evidence="10">
    <location>
        <begin position="63"/>
        <end position="85"/>
    </location>
</feature>
<evidence type="ECO:0000256" key="4">
    <source>
        <dbReference type="ARBA" id="ARBA00022553"/>
    </source>
</evidence>
<dbReference type="PANTHER" id="PTHR42878:SF15">
    <property type="entry name" value="BACTERIOPHYTOCHROME"/>
    <property type="match status" value="1"/>
</dbReference>
<dbReference type="KEGG" id="tep:TepRe1_2534"/>
<evidence type="ECO:0000256" key="2">
    <source>
        <dbReference type="ARBA" id="ARBA00004370"/>
    </source>
</evidence>
<evidence type="ECO:0000256" key="6">
    <source>
        <dbReference type="ARBA" id="ARBA00022777"/>
    </source>
</evidence>
<dbReference type="PROSITE" id="PS50109">
    <property type="entry name" value="HIS_KIN"/>
    <property type="match status" value="1"/>
</dbReference>
<dbReference type="Gene3D" id="3.30.565.10">
    <property type="entry name" value="Histidine kinase-like ATPase, C-terminal domain"/>
    <property type="match status" value="1"/>
</dbReference>
<dbReference type="PROSITE" id="PS50113">
    <property type="entry name" value="PAC"/>
    <property type="match status" value="1"/>
</dbReference>
<dbReference type="SUPFAM" id="SSF55785">
    <property type="entry name" value="PYP-like sensor domain (PAS domain)"/>
    <property type="match status" value="2"/>
</dbReference>
<dbReference type="SMART" id="SM00086">
    <property type="entry name" value="PAC"/>
    <property type="match status" value="2"/>
</dbReference>
<dbReference type="InterPro" id="IPR000700">
    <property type="entry name" value="PAS-assoc_C"/>
</dbReference>
<dbReference type="GO" id="GO:0030295">
    <property type="term" value="F:protein kinase activator activity"/>
    <property type="evidence" value="ECO:0007669"/>
    <property type="project" value="TreeGrafter"/>
</dbReference>
<dbReference type="SMART" id="SM00388">
    <property type="entry name" value="HisKA"/>
    <property type="match status" value="1"/>
</dbReference>
<feature type="domain" description="PAS" evidence="12">
    <location>
        <begin position="238"/>
        <end position="282"/>
    </location>
</feature>
<dbReference type="SUPFAM" id="SSF55874">
    <property type="entry name" value="ATPase domain of HSP90 chaperone/DNA topoisomerase II/histidine kinase"/>
    <property type="match status" value="1"/>
</dbReference>
<evidence type="ECO:0000313" key="15">
    <source>
        <dbReference type="Proteomes" id="UP000010802"/>
    </source>
</evidence>
<dbReference type="SMART" id="SM00387">
    <property type="entry name" value="HATPase_c"/>
    <property type="match status" value="1"/>
</dbReference>
<organism evidence="14 15">
    <name type="scientific">Tepidanaerobacter acetatoxydans (strain DSM 21804 / JCM 16047 / Re1)</name>
    <dbReference type="NCBI Taxonomy" id="1209989"/>
    <lineage>
        <taxon>Bacteria</taxon>
        <taxon>Bacillati</taxon>
        <taxon>Bacillota</taxon>
        <taxon>Clostridia</taxon>
        <taxon>Thermosediminibacterales</taxon>
        <taxon>Tepidanaerobacteraceae</taxon>
        <taxon>Tepidanaerobacter</taxon>
    </lineage>
</organism>
<evidence type="ECO:0000256" key="5">
    <source>
        <dbReference type="ARBA" id="ARBA00022679"/>
    </source>
</evidence>
<dbReference type="InterPro" id="IPR031621">
    <property type="entry name" value="HisKA_7TM"/>
</dbReference>
<keyword evidence="10" id="KW-1133">Transmembrane helix</keyword>
<feature type="domain" description="PAC" evidence="13">
    <location>
        <begin position="303"/>
        <end position="355"/>
    </location>
</feature>
<feature type="transmembrane region" description="Helical" evidence="10">
    <location>
        <begin position="201"/>
        <end position="222"/>
    </location>
</feature>
<dbReference type="Proteomes" id="UP000010802">
    <property type="component" value="Chromosome"/>
</dbReference>
<evidence type="ECO:0000259" key="12">
    <source>
        <dbReference type="PROSITE" id="PS50112"/>
    </source>
</evidence>
<name>F4LUI8_TEPAE</name>
<dbReference type="EC" id="2.7.13.3" evidence="3"/>